<dbReference type="SUPFAM" id="SSF46565">
    <property type="entry name" value="Chaperone J-domain"/>
    <property type="match status" value="1"/>
</dbReference>
<dbReference type="PROSITE" id="PS50076">
    <property type="entry name" value="DNAJ_2"/>
    <property type="match status" value="1"/>
</dbReference>
<protein>
    <submittedName>
        <fullName evidence="5">Helix-turn-helix domain-containing protein</fullName>
    </submittedName>
</protein>
<dbReference type="Proteomes" id="UP001374803">
    <property type="component" value="Chromosome"/>
</dbReference>
<dbReference type="SUPFAM" id="SSF52540">
    <property type="entry name" value="P-loop containing nucleoside triphosphate hydrolases"/>
    <property type="match status" value="1"/>
</dbReference>
<feature type="region of interest" description="Disordered" evidence="3">
    <location>
        <begin position="1"/>
        <end position="20"/>
    </location>
</feature>
<sequence length="527" mass="58074">MNSDEEQSESQKPQRAPLRLITVGGGRGGVGKSLLAQNLAIYLAQLGKAVVLVDADATGANLHAHFGLAAAQREPSLDPNDVKSFQRALIPTSVPGLSLLPATHDSMETPSIQRPGRKGRWIAKVRTLPVEFVVIDVGPGHGHFALDVMLASDVGIVVTVPEPPAIEATYRFVRAAFVRRLRRALFRDRFRLPILQRALNDLGGLPGPLDLVRSVIRTDRALATMAWVEAHRMHLQLIVNQTRVRTDLELGTWMSGLSARHYGVPLDELGYIEHDDTVWLTVRRNKPLLIDSPTCKAARNLERIARRVVALLAARNEKGGSPPTFPLEMPTLYAGLGITRTASDEEVRRAYKRQKEIYAQGGLATASLLSEEQLKAERARLDEAYDTLLDPVRRRAYDLSTFPDNEEPDALAARATRPALAAEQIMLQNELAREIGPETEFTGALLRKVRESQAIEIAEISARTKIAKAHLIAIEEENFGLLPAIVYVRGFVAELAKYLKLDPAQVQKTYLRRVREALAISSGKGTG</sequence>
<keyword evidence="2" id="KW-0067">ATP-binding</keyword>
<name>A0ABZ2L3N0_9BACT</name>
<accession>A0ABZ2L3N0</accession>
<gene>
    <name evidence="5" type="ORF">LVJ94_52595</name>
</gene>
<dbReference type="RefSeq" id="WP_394835170.1">
    <property type="nucleotide sequence ID" value="NZ_CP089929.1"/>
</dbReference>
<dbReference type="InterPro" id="IPR033756">
    <property type="entry name" value="YlxH/NBP35"/>
</dbReference>
<evidence type="ECO:0000256" key="2">
    <source>
        <dbReference type="ARBA" id="ARBA00022840"/>
    </source>
</evidence>
<evidence type="ECO:0000259" key="4">
    <source>
        <dbReference type="PROSITE" id="PS50076"/>
    </source>
</evidence>
<keyword evidence="1" id="KW-0547">Nucleotide-binding</keyword>
<keyword evidence="6" id="KW-1185">Reference proteome</keyword>
<evidence type="ECO:0000256" key="1">
    <source>
        <dbReference type="ARBA" id="ARBA00022741"/>
    </source>
</evidence>
<dbReference type="InterPro" id="IPR036869">
    <property type="entry name" value="J_dom_sf"/>
</dbReference>
<dbReference type="Gene3D" id="3.40.50.300">
    <property type="entry name" value="P-loop containing nucleotide triphosphate hydrolases"/>
    <property type="match status" value="1"/>
</dbReference>
<dbReference type="Pfam" id="PF10609">
    <property type="entry name" value="ParA"/>
    <property type="match status" value="1"/>
</dbReference>
<dbReference type="PANTHER" id="PTHR43384">
    <property type="entry name" value="SEPTUM SITE-DETERMINING PROTEIN MIND HOMOLOG, CHLOROPLASTIC-RELATED"/>
    <property type="match status" value="1"/>
</dbReference>
<dbReference type="Gene3D" id="1.10.260.40">
    <property type="entry name" value="lambda repressor-like DNA-binding domains"/>
    <property type="match status" value="1"/>
</dbReference>
<dbReference type="Gene3D" id="1.10.287.110">
    <property type="entry name" value="DnaJ domain"/>
    <property type="match status" value="1"/>
</dbReference>
<feature type="domain" description="J" evidence="4">
    <location>
        <begin position="331"/>
        <end position="401"/>
    </location>
</feature>
<dbReference type="EMBL" id="CP089983">
    <property type="protein sequence ID" value="WXB05524.1"/>
    <property type="molecule type" value="Genomic_DNA"/>
</dbReference>
<dbReference type="InterPro" id="IPR050625">
    <property type="entry name" value="ParA/MinD_ATPase"/>
</dbReference>
<dbReference type="InterPro" id="IPR001623">
    <property type="entry name" value="DnaJ_domain"/>
</dbReference>
<dbReference type="PANTHER" id="PTHR43384:SF6">
    <property type="entry name" value="SEPTUM SITE-DETERMINING PROTEIN MIND HOMOLOG, CHLOROPLASTIC"/>
    <property type="match status" value="1"/>
</dbReference>
<organism evidence="5 6">
    <name type="scientific">Pendulispora rubella</name>
    <dbReference type="NCBI Taxonomy" id="2741070"/>
    <lineage>
        <taxon>Bacteria</taxon>
        <taxon>Pseudomonadati</taxon>
        <taxon>Myxococcota</taxon>
        <taxon>Myxococcia</taxon>
        <taxon>Myxococcales</taxon>
        <taxon>Sorangiineae</taxon>
        <taxon>Pendulisporaceae</taxon>
        <taxon>Pendulispora</taxon>
    </lineage>
</organism>
<evidence type="ECO:0000313" key="5">
    <source>
        <dbReference type="EMBL" id="WXB05524.1"/>
    </source>
</evidence>
<dbReference type="Pfam" id="PF13413">
    <property type="entry name" value="HTH_25"/>
    <property type="match status" value="1"/>
</dbReference>
<dbReference type="InterPro" id="IPR027417">
    <property type="entry name" value="P-loop_NTPase"/>
</dbReference>
<evidence type="ECO:0000313" key="6">
    <source>
        <dbReference type="Proteomes" id="UP001374803"/>
    </source>
</evidence>
<dbReference type="InterPro" id="IPR010982">
    <property type="entry name" value="Lambda_DNA-bd_dom_sf"/>
</dbReference>
<evidence type="ECO:0000256" key="3">
    <source>
        <dbReference type="SAM" id="MobiDB-lite"/>
    </source>
</evidence>
<proteinExistence type="predicted"/>
<reference evidence="5" key="1">
    <citation type="submission" date="2021-12" db="EMBL/GenBank/DDBJ databases">
        <title>Discovery of the Pendulisporaceae a myxobacterial family with distinct sporulation behavior and unique specialized metabolism.</title>
        <authorList>
            <person name="Garcia R."/>
            <person name="Popoff A."/>
            <person name="Bader C.D."/>
            <person name="Loehr J."/>
            <person name="Walesch S."/>
            <person name="Walt C."/>
            <person name="Boldt J."/>
            <person name="Bunk B."/>
            <person name="Haeckl F.J.F.P.J."/>
            <person name="Gunesch A.P."/>
            <person name="Birkelbach J."/>
            <person name="Nuebel U."/>
            <person name="Pietschmann T."/>
            <person name="Bach T."/>
            <person name="Mueller R."/>
        </authorList>
    </citation>
    <scope>NUCLEOTIDE SEQUENCE</scope>
    <source>
        <strain evidence="5">MSr11367</strain>
    </source>
</reference>